<keyword evidence="4 7" id="KW-1133">Transmembrane helix</keyword>
<keyword evidence="10" id="KW-1185">Reference proteome</keyword>
<evidence type="ECO:0000256" key="2">
    <source>
        <dbReference type="ARBA" id="ARBA00022448"/>
    </source>
</evidence>
<evidence type="ECO:0000313" key="10">
    <source>
        <dbReference type="Proteomes" id="UP000309340"/>
    </source>
</evidence>
<protein>
    <recommendedName>
        <fullName evidence="8">Ferric oxidoreductase domain-containing protein</fullName>
    </recommendedName>
</protein>
<accession>A0A4U0Y1E2</accession>
<dbReference type="Pfam" id="PF01794">
    <property type="entry name" value="Ferric_reduct"/>
    <property type="match status" value="1"/>
</dbReference>
<feature type="transmembrane region" description="Helical" evidence="7">
    <location>
        <begin position="114"/>
        <end position="132"/>
    </location>
</feature>
<evidence type="ECO:0000256" key="5">
    <source>
        <dbReference type="ARBA" id="ARBA00023065"/>
    </source>
</evidence>
<keyword evidence="3 7" id="KW-0812">Transmembrane</keyword>
<evidence type="ECO:0000256" key="3">
    <source>
        <dbReference type="ARBA" id="ARBA00022692"/>
    </source>
</evidence>
<evidence type="ECO:0000313" key="9">
    <source>
        <dbReference type="EMBL" id="TKA83980.1"/>
    </source>
</evidence>
<feature type="transmembrane region" description="Helical" evidence="7">
    <location>
        <begin position="20"/>
        <end position="41"/>
    </location>
</feature>
<name>A0A4U0Y1E2_9PEZI</name>
<dbReference type="InterPro" id="IPR051410">
    <property type="entry name" value="Ferric/Cupric_Reductase"/>
</dbReference>
<dbReference type="STRING" id="329884.A0A4U0Y1E2"/>
<dbReference type="GO" id="GO:0005886">
    <property type="term" value="C:plasma membrane"/>
    <property type="evidence" value="ECO:0007669"/>
    <property type="project" value="TreeGrafter"/>
</dbReference>
<evidence type="ECO:0000259" key="8">
    <source>
        <dbReference type="Pfam" id="PF01794"/>
    </source>
</evidence>
<feature type="transmembrane region" description="Helical" evidence="7">
    <location>
        <begin position="188"/>
        <end position="208"/>
    </location>
</feature>
<dbReference type="PANTHER" id="PTHR32361:SF26">
    <property type="entry name" value="FAD-BINDING 8 DOMAIN-CONTAINING PROTEIN-RELATED"/>
    <property type="match status" value="1"/>
</dbReference>
<evidence type="ECO:0000256" key="7">
    <source>
        <dbReference type="SAM" id="Phobius"/>
    </source>
</evidence>
<feature type="transmembrane region" description="Helical" evidence="7">
    <location>
        <begin position="69"/>
        <end position="94"/>
    </location>
</feature>
<organism evidence="9 10">
    <name type="scientific">Friedmanniomyces simplex</name>
    <dbReference type="NCBI Taxonomy" id="329884"/>
    <lineage>
        <taxon>Eukaryota</taxon>
        <taxon>Fungi</taxon>
        <taxon>Dikarya</taxon>
        <taxon>Ascomycota</taxon>
        <taxon>Pezizomycotina</taxon>
        <taxon>Dothideomycetes</taxon>
        <taxon>Dothideomycetidae</taxon>
        <taxon>Mycosphaerellales</taxon>
        <taxon>Teratosphaeriaceae</taxon>
        <taxon>Friedmanniomyces</taxon>
    </lineage>
</organism>
<dbReference type="AlphaFoldDB" id="A0A4U0Y1E2"/>
<keyword evidence="6 7" id="KW-0472">Membrane</keyword>
<proteinExistence type="predicted"/>
<dbReference type="PANTHER" id="PTHR32361">
    <property type="entry name" value="FERRIC/CUPRIC REDUCTASE TRANSMEMBRANE COMPONENT"/>
    <property type="match status" value="1"/>
</dbReference>
<keyword evidence="2" id="KW-0813">Transport</keyword>
<feature type="domain" description="Ferric oxidoreductase" evidence="8">
    <location>
        <begin position="115"/>
        <end position="229"/>
    </location>
</feature>
<evidence type="ECO:0000256" key="4">
    <source>
        <dbReference type="ARBA" id="ARBA00022989"/>
    </source>
</evidence>
<comment type="subcellular location">
    <subcellularLocation>
        <location evidence="1">Membrane</location>
        <topology evidence="1">Multi-pass membrane protein</topology>
    </subcellularLocation>
</comment>
<dbReference type="InterPro" id="IPR013130">
    <property type="entry name" value="Fe3_Rdtase_TM_dom"/>
</dbReference>
<dbReference type="GO" id="GO:0006879">
    <property type="term" value="P:intracellular iron ion homeostasis"/>
    <property type="evidence" value="ECO:0007669"/>
    <property type="project" value="TreeGrafter"/>
</dbReference>
<feature type="transmembrane region" description="Helical" evidence="7">
    <location>
        <begin position="153"/>
        <end position="173"/>
    </location>
</feature>
<sequence>MASAEQYELFAEASIADQAAAKHFGIAIGALAGLFILAHWTQKLAPRVTNRSRSCDRLYTATIRPFRRAAAGAAVGGVLVLPGRMLLASAYFAINIVLTFTNVNWTSQTLFAKRLGWMALCNLCIAVFLGLKNTPLSPLAGKSYESINVLHRCCGYTTVMYMALHSTIFITGLQKAGALFVLSSRNQYAAATAGVALLVILVSSFGFVQKRRYELFVTLHLILVVLVLATGESVVPAHLV</sequence>
<comment type="caution">
    <text evidence="9">The sequence shown here is derived from an EMBL/GenBank/DDBJ whole genome shotgun (WGS) entry which is preliminary data.</text>
</comment>
<reference evidence="9 10" key="1">
    <citation type="submission" date="2017-03" db="EMBL/GenBank/DDBJ databases">
        <title>Genomes of endolithic fungi from Antarctica.</title>
        <authorList>
            <person name="Coleine C."/>
            <person name="Masonjones S."/>
            <person name="Stajich J.E."/>
        </authorList>
    </citation>
    <scope>NUCLEOTIDE SEQUENCE [LARGE SCALE GENOMIC DNA]</scope>
    <source>
        <strain evidence="9 10">CCFEE 5184</strain>
    </source>
</reference>
<dbReference type="GO" id="GO:0006826">
    <property type="term" value="P:iron ion transport"/>
    <property type="evidence" value="ECO:0007669"/>
    <property type="project" value="TreeGrafter"/>
</dbReference>
<evidence type="ECO:0000256" key="6">
    <source>
        <dbReference type="ARBA" id="ARBA00023136"/>
    </source>
</evidence>
<dbReference type="OrthoDB" id="17725at2759"/>
<dbReference type="Proteomes" id="UP000309340">
    <property type="component" value="Unassembled WGS sequence"/>
</dbReference>
<keyword evidence="5" id="KW-0406">Ion transport</keyword>
<dbReference type="EMBL" id="NAJQ01000001">
    <property type="protein sequence ID" value="TKA83980.1"/>
    <property type="molecule type" value="Genomic_DNA"/>
</dbReference>
<feature type="transmembrane region" description="Helical" evidence="7">
    <location>
        <begin position="215"/>
        <end position="235"/>
    </location>
</feature>
<dbReference type="GO" id="GO:0000293">
    <property type="term" value="F:ferric-chelate reductase activity"/>
    <property type="evidence" value="ECO:0007669"/>
    <property type="project" value="TreeGrafter"/>
</dbReference>
<dbReference type="GO" id="GO:0015677">
    <property type="term" value="P:copper ion import"/>
    <property type="evidence" value="ECO:0007669"/>
    <property type="project" value="TreeGrafter"/>
</dbReference>
<evidence type="ECO:0000256" key="1">
    <source>
        <dbReference type="ARBA" id="ARBA00004141"/>
    </source>
</evidence>
<gene>
    <name evidence="9" type="ORF">B0A55_00255</name>
</gene>